<dbReference type="STRING" id="888060.HMPREF9081_0458"/>
<dbReference type="InterPro" id="IPR046335">
    <property type="entry name" value="LacI/GalR-like_sensor"/>
</dbReference>
<dbReference type="OrthoDB" id="9784962at2"/>
<sequence length="334" mass="36380">MTIYDIARETGVSIATVSRAINNKGYVSQATRDKIEAVLARSNYQPSAIARGLATGSMKTVAILVVDVRVPHYAMTTYIMEGLLSRAGYSVLVCNTDTDIGKTTGYLRMLGERGVDGIILVGSIYRDLCTEDALQAVRKTPIVLANGVLDRENAHTVFVDEGYGIELAVRHMIATGHRYLAYVADRETGASERKQKGFCKALRAVGEKNPRRHIFHTAYGMDGGSAVAARICDALYDEANGIPYDGVVCGEDLTAVGVLYALLARGLRVPEEIAVSGCNNSEYAYVCNPRLTTINNKGEELSRLTVEVLIELLTEGKVRKERKIKPELIVQDTA</sequence>
<dbReference type="HOGENOM" id="CLU_037628_6_1_9"/>
<keyword evidence="7" id="KW-1185">Reference proteome</keyword>
<dbReference type="EMBL" id="AFHQ01000012">
    <property type="protein sequence ID" value="EGK61674.1"/>
    <property type="molecule type" value="Genomic_DNA"/>
</dbReference>
<dbReference type="Gene3D" id="3.40.50.2300">
    <property type="match status" value="2"/>
</dbReference>
<keyword evidence="3" id="KW-0238">DNA-binding</keyword>
<evidence type="ECO:0000313" key="6">
    <source>
        <dbReference type="EMBL" id="EGK61674.1"/>
    </source>
</evidence>
<dbReference type="SUPFAM" id="SSF53822">
    <property type="entry name" value="Periplasmic binding protein-like I"/>
    <property type="match status" value="1"/>
</dbReference>
<protein>
    <submittedName>
        <fullName evidence="6">PurR family transcriptional regulator</fullName>
    </submittedName>
</protein>
<dbReference type="PROSITE" id="PS50932">
    <property type="entry name" value="HTH_LACI_2"/>
    <property type="match status" value="1"/>
</dbReference>
<dbReference type="PRINTS" id="PR00036">
    <property type="entry name" value="HTHLACI"/>
</dbReference>
<dbReference type="SUPFAM" id="SSF47413">
    <property type="entry name" value="lambda repressor-like DNA-binding domains"/>
    <property type="match status" value="1"/>
</dbReference>
<dbReference type="Pfam" id="PF13377">
    <property type="entry name" value="Peripla_BP_3"/>
    <property type="match status" value="1"/>
</dbReference>
<dbReference type="AlphaFoldDB" id="F5RJM3"/>
<dbReference type="Pfam" id="PF00356">
    <property type="entry name" value="LacI"/>
    <property type="match status" value="1"/>
</dbReference>
<evidence type="ECO:0000313" key="7">
    <source>
        <dbReference type="Proteomes" id="UP000004067"/>
    </source>
</evidence>
<dbReference type="RefSeq" id="WP_006305299.1">
    <property type="nucleotide sequence ID" value="NZ_GL892076.1"/>
</dbReference>
<comment type="caution">
    <text evidence="6">The sequence shown here is derived from an EMBL/GenBank/DDBJ whole genome shotgun (WGS) entry which is preliminary data.</text>
</comment>
<dbReference type="CDD" id="cd01392">
    <property type="entry name" value="HTH_LacI"/>
    <property type="match status" value="1"/>
</dbReference>
<dbReference type="PANTHER" id="PTHR30146">
    <property type="entry name" value="LACI-RELATED TRANSCRIPTIONAL REPRESSOR"/>
    <property type="match status" value="1"/>
</dbReference>
<feature type="domain" description="HTH lacI-type" evidence="5">
    <location>
        <begin position="1"/>
        <end position="55"/>
    </location>
</feature>
<dbReference type="Proteomes" id="UP000004067">
    <property type="component" value="Unassembled WGS sequence"/>
</dbReference>
<dbReference type="SMART" id="SM00354">
    <property type="entry name" value="HTH_LACI"/>
    <property type="match status" value="1"/>
</dbReference>
<dbReference type="CDD" id="cd06267">
    <property type="entry name" value="PBP1_LacI_sugar_binding-like"/>
    <property type="match status" value="1"/>
</dbReference>
<accession>F5RJM3</accession>
<evidence type="ECO:0000259" key="5">
    <source>
        <dbReference type="PROSITE" id="PS50932"/>
    </source>
</evidence>
<dbReference type="Gene3D" id="1.10.260.40">
    <property type="entry name" value="lambda repressor-like DNA-binding domains"/>
    <property type="match status" value="1"/>
</dbReference>
<proteinExistence type="predicted"/>
<dbReference type="GO" id="GO:0003700">
    <property type="term" value="F:DNA-binding transcription factor activity"/>
    <property type="evidence" value="ECO:0007669"/>
    <property type="project" value="TreeGrafter"/>
</dbReference>
<gene>
    <name evidence="6" type="ORF">HMPREF9081_0458</name>
</gene>
<evidence type="ECO:0000256" key="4">
    <source>
        <dbReference type="ARBA" id="ARBA00023163"/>
    </source>
</evidence>
<dbReference type="eggNOG" id="COG1609">
    <property type="taxonomic scope" value="Bacteria"/>
</dbReference>
<keyword evidence="4" id="KW-0804">Transcription</keyword>
<reference evidence="6 7" key="1">
    <citation type="submission" date="2011-04" db="EMBL/GenBank/DDBJ databases">
        <authorList>
            <person name="Muzny D."/>
            <person name="Qin X."/>
            <person name="Deng J."/>
            <person name="Jiang H."/>
            <person name="Liu Y."/>
            <person name="Qu J."/>
            <person name="Song X.-Z."/>
            <person name="Zhang L."/>
            <person name="Thornton R."/>
            <person name="Coyle M."/>
            <person name="Francisco L."/>
            <person name="Jackson L."/>
            <person name="Javaid M."/>
            <person name="Korchina V."/>
            <person name="Kovar C."/>
            <person name="Mata R."/>
            <person name="Mathew T."/>
            <person name="Ngo R."/>
            <person name="Nguyen L."/>
            <person name="Nguyen N."/>
            <person name="Okwuonu G."/>
            <person name="Ongeri F."/>
            <person name="Pham C."/>
            <person name="Simmons D."/>
            <person name="Wilczek-Boney K."/>
            <person name="Hale W."/>
            <person name="Jakkamsetti A."/>
            <person name="Pham P."/>
            <person name="Ruth R."/>
            <person name="San Lucas F."/>
            <person name="Warren J."/>
            <person name="Zhang J."/>
            <person name="Zhao Z."/>
            <person name="Zhou C."/>
            <person name="Zhu D."/>
            <person name="Lee S."/>
            <person name="Bess C."/>
            <person name="Blankenburg K."/>
            <person name="Forbes L."/>
            <person name="Fu Q."/>
            <person name="Gubbala S."/>
            <person name="Hirani K."/>
            <person name="Jayaseelan J.C."/>
            <person name="Lara F."/>
            <person name="Munidasa M."/>
            <person name="Palculict T."/>
            <person name="Patil S."/>
            <person name="Pu L.-L."/>
            <person name="Saada N."/>
            <person name="Tang L."/>
            <person name="Weissenberger G."/>
            <person name="Zhu Y."/>
            <person name="Hemphill L."/>
            <person name="Shang Y."/>
            <person name="Youmans B."/>
            <person name="Ayvaz T."/>
            <person name="Ross M."/>
            <person name="Santibanez J."/>
            <person name="Aqrawi P."/>
            <person name="Gross S."/>
            <person name="Joshi V."/>
            <person name="Fowler G."/>
            <person name="Nazareth L."/>
            <person name="Reid J."/>
            <person name="Worley K."/>
            <person name="Petrosino J."/>
            <person name="Highlander S."/>
            <person name="Gibbs R."/>
        </authorList>
    </citation>
    <scope>NUCLEOTIDE SEQUENCE [LARGE SCALE GENOMIC DNA]</scope>
    <source>
        <strain evidence="6 7">DSM 2778</strain>
    </source>
</reference>
<dbReference type="InterPro" id="IPR000843">
    <property type="entry name" value="HTH_LacI"/>
</dbReference>
<evidence type="ECO:0000256" key="1">
    <source>
        <dbReference type="ARBA" id="ARBA00022491"/>
    </source>
</evidence>
<dbReference type="InterPro" id="IPR010982">
    <property type="entry name" value="Lambda_DNA-bd_dom_sf"/>
</dbReference>
<dbReference type="GO" id="GO:0000976">
    <property type="term" value="F:transcription cis-regulatory region binding"/>
    <property type="evidence" value="ECO:0007669"/>
    <property type="project" value="TreeGrafter"/>
</dbReference>
<dbReference type="PROSITE" id="PS00356">
    <property type="entry name" value="HTH_LACI_1"/>
    <property type="match status" value="1"/>
</dbReference>
<evidence type="ECO:0000256" key="3">
    <source>
        <dbReference type="ARBA" id="ARBA00023125"/>
    </source>
</evidence>
<organism evidence="6 7">
    <name type="scientific">Centipeda periodontii DSM 2778</name>
    <dbReference type="NCBI Taxonomy" id="888060"/>
    <lineage>
        <taxon>Bacteria</taxon>
        <taxon>Bacillati</taxon>
        <taxon>Bacillota</taxon>
        <taxon>Negativicutes</taxon>
        <taxon>Selenomonadales</taxon>
        <taxon>Selenomonadaceae</taxon>
        <taxon>Centipeda</taxon>
    </lineage>
</organism>
<evidence type="ECO:0000256" key="2">
    <source>
        <dbReference type="ARBA" id="ARBA00023015"/>
    </source>
</evidence>
<dbReference type="InterPro" id="IPR028082">
    <property type="entry name" value="Peripla_BP_I"/>
</dbReference>
<dbReference type="PANTHER" id="PTHR30146:SF148">
    <property type="entry name" value="HTH-TYPE TRANSCRIPTIONAL REPRESSOR PURR-RELATED"/>
    <property type="match status" value="1"/>
</dbReference>
<name>F5RJM3_9FIRM</name>
<keyword evidence="1" id="KW-0678">Repressor</keyword>
<keyword evidence="2" id="KW-0805">Transcription regulation</keyword>